<dbReference type="InterPro" id="IPR017853">
    <property type="entry name" value="GH"/>
</dbReference>
<dbReference type="Pfam" id="PF01183">
    <property type="entry name" value="Glyco_hydro_25"/>
    <property type="match status" value="1"/>
</dbReference>
<dbReference type="PANTHER" id="PTHR34135:SF1">
    <property type="entry name" value="GLYCOSYL HYDROLASE FAMILY 25"/>
    <property type="match status" value="1"/>
</dbReference>
<reference evidence="2 3" key="1">
    <citation type="submission" date="2014-12" db="EMBL/GenBank/DDBJ databases">
        <title>Draft genome sequences of 29 type strains of Enterococci.</title>
        <authorList>
            <person name="Zhong Z."/>
            <person name="Sun Z."/>
            <person name="Liu W."/>
            <person name="Zhang W."/>
            <person name="Zhang H."/>
        </authorList>
    </citation>
    <scope>NUCLEOTIDE SEQUENCE [LARGE SCALE GENOMIC DNA]</scope>
    <source>
        <strain evidence="2 3">DSM 17690</strain>
    </source>
</reference>
<gene>
    <name evidence="2" type="ORF">RU93_GL000635</name>
</gene>
<organism evidence="2 3">
    <name type="scientific">Enterococcus aquimarinus</name>
    <dbReference type="NCBI Taxonomy" id="328396"/>
    <lineage>
        <taxon>Bacteria</taxon>
        <taxon>Bacillati</taxon>
        <taxon>Bacillota</taxon>
        <taxon>Bacilli</taxon>
        <taxon>Lactobacillales</taxon>
        <taxon>Enterococcaceae</taxon>
        <taxon>Enterococcus</taxon>
    </lineage>
</organism>
<dbReference type="AlphaFoldDB" id="A0A1L8QQ71"/>
<dbReference type="OrthoDB" id="9802228at2"/>
<keyword evidence="3" id="KW-1185">Reference proteome</keyword>
<dbReference type="GO" id="GO:0016052">
    <property type="term" value="P:carbohydrate catabolic process"/>
    <property type="evidence" value="ECO:0007669"/>
    <property type="project" value="TreeGrafter"/>
</dbReference>
<dbReference type="Gene3D" id="2.30.30.40">
    <property type="entry name" value="SH3 Domains"/>
    <property type="match status" value="1"/>
</dbReference>
<dbReference type="CDD" id="cd06523">
    <property type="entry name" value="GH25_PlyB-like"/>
    <property type="match status" value="1"/>
</dbReference>
<dbReference type="STRING" id="328396.RU93_GL000635"/>
<accession>A0A1L8QQ71</accession>
<dbReference type="PROSITE" id="PS51904">
    <property type="entry name" value="GLYCOSYL_HYDROL_F25_2"/>
    <property type="match status" value="1"/>
</dbReference>
<dbReference type="GO" id="GO:0003796">
    <property type="term" value="F:lysozyme activity"/>
    <property type="evidence" value="ECO:0007669"/>
    <property type="project" value="InterPro"/>
</dbReference>
<dbReference type="GO" id="GO:0016998">
    <property type="term" value="P:cell wall macromolecule catabolic process"/>
    <property type="evidence" value="ECO:0007669"/>
    <property type="project" value="InterPro"/>
</dbReference>
<dbReference type="InterPro" id="IPR002053">
    <property type="entry name" value="Glyco_hydro_25"/>
</dbReference>
<comment type="caution">
    <text evidence="2">The sequence shown here is derived from an EMBL/GenBank/DDBJ whole genome shotgun (WGS) entry which is preliminary data.</text>
</comment>
<evidence type="ECO:0000313" key="3">
    <source>
        <dbReference type="Proteomes" id="UP000182149"/>
    </source>
</evidence>
<comment type="similarity">
    <text evidence="1">Belongs to the glycosyl hydrolase 25 family.</text>
</comment>
<proteinExistence type="inferred from homology"/>
<dbReference type="RefSeq" id="WP_071875335.1">
    <property type="nucleotide sequence ID" value="NZ_JBHSHF010000004.1"/>
</dbReference>
<evidence type="ECO:0008006" key="4">
    <source>
        <dbReference type="Google" id="ProtNLM"/>
    </source>
</evidence>
<dbReference type="PANTHER" id="PTHR34135">
    <property type="entry name" value="LYSOZYME"/>
    <property type="match status" value="1"/>
</dbReference>
<evidence type="ECO:0000256" key="1">
    <source>
        <dbReference type="ARBA" id="ARBA00010646"/>
    </source>
</evidence>
<dbReference type="GO" id="GO:0009253">
    <property type="term" value="P:peptidoglycan catabolic process"/>
    <property type="evidence" value="ECO:0007669"/>
    <property type="project" value="InterPro"/>
</dbReference>
<dbReference type="Proteomes" id="UP000182149">
    <property type="component" value="Unassembled WGS sequence"/>
</dbReference>
<dbReference type="SUPFAM" id="SSF51445">
    <property type="entry name" value="(Trans)glycosidases"/>
    <property type="match status" value="1"/>
</dbReference>
<name>A0A1L8QQ71_9ENTE</name>
<dbReference type="EMBL" id="JXKD01000014">
    <property type="protein sequence ID" value="OJG09652.1"/>
    <property type="molecule type" value="Genomic_DNA"/>
</dbReference>
<dbReference type="Gene3D" id="3.20.20.80">
    <property type="entry name" value="Glycosidases"/>
    <property type="match status" value="1"/>
</dbReference>
<evidence type="ECO:0000313" key="2">
    <source>
        <dbReference type="EMBL" id="OJG09652.1"/>
    </source>
</evidence>
<protein>
    <recommendedName>
        <fullName evidence="4">Glycoside hydrolase family 25</fullName>
    </recommendedName>
</protein>
<sequence length="287" mass="32935">MNPKPIILDISEWQVPSQINYDVLSRQIGGVIVRIQYGSNYEDKHYRTHLAAFQKYNVPVAVYSWVRGTSIADMEKEASDFYRRAKAFQPSFWWLDVEEQSMTDMRFGVEAYRNKLKSLGAKKVGTYIANHLYRQFNIDTKKFDAIWLPTYGQNTGIYQGNNPTATSEYHLHQYTDQGRLAGYSGNLDLNRIAKGNITDYFEGSTSPSAPVPPTQNEQTYQLLFDVHLRKEPSTKSTSIALLKQGTQIRIRNLHHHESYLWGEQKRTDGSTAYIALGMLQGYVSKVK</sequence>